<name>A0ACC3DUE6_9PEZI</name>
<comment type="caution">
    <text evidence="1">The sequence shown here is derived from an EMBL/GenBank/DDBJ whole genome shotgun (WGS) entry which is preliminary data.</text>
</comment>
<accession>A0ACC3DUE6</accession>
<dbReference type="EMBL" id="JAWDJW010000623">
    <property type="protein sequence ID" value="KAK3080323.1"/>
    <property type="molecule type" value="Genomic_DNA"/>
</dbReference>
<gene>
    <name evidence="1" type="ORF">LTS18_002430</name>
</gene>
<keyword evidence="2" id="KW-1185">Reference proteome</keyword>
<sequence length="572" mass="63354">QDLDMRPLPQRLQLFLLRPLQLLFLEPIVLFISLYMSVLYGLLYMFFVAYPIVYQQGKGYSASTTGLMFIPIAVGVLLSAACAPLVNRHYLSLRRKHNGHPPPEVRLIPMMASCWFIPIGLFIFAWSSYPSLSWAGPALGGFPVGFGFIFLYNAANNYLVDSYQHQAASALAAKTFLRSFWGAATVLFTGQMYTRLGYQWASSLLGFIGLGCCAIPFVFWFKGAAIRRRSRFAYSEDDEEIGESSTNPLPSNPDADFFTSRALRATHLSSLRHLYPIPGPIPSEVTESYRNIPVRDGSTIRVKIYQPAASPPGATPGGPLIVMYHEGGWSMGDLTDEDLNCRTFARDLGAVCVNVEYRLAPEFPFPTGVNDCWDALRWCAAHAVDELGADAAGEGFVVGGGSAGGNLAAVMAHLARDEGLEPALTGQYLCVPALLPEGRVPEEYRAEYLSRTENVDDPVLKDAVRKSGINDILKPDEESELFVPFNHPKGHAGLPPAYLQVCGMDPLRDEALVYERVLREECGVKTRLDVYPGHGHYFWTNWPKLEMSRKFVDDTLEGVKWLLDQSPKGTVD</sequence>
<proteinExistence type="predicted"/>
<evidence type="ECO:0000313" key="2">
    <source>
        <dbReference type="Proteomes" id="UP001186974"/>
    </source>
</evidence>
<organism evidence="1 2">
    <name type="scientific">Coniosporium uncinatum</name>
    <dbReference type="NCBI Taxonomy" id="93489"/>
    <lineage>
        <taxon>Eukaryota</taxon>
        <taxon>Fungi</taxon>
        <taxon>Dikarya</taxon>
        <taxon>Ascomycota</taxon>
        <taxon>Pezizomycotina</taxon>
        <taxon>Dothideomycetes</taxon>
        <taxon>Dothideomycetes incertae sedis</taxon>
        <taxon>Coniosporium</taxon>
    </lineage>
</organism>
<feature type="non-terminal residue" evidence="1">
    <location>
        <position position="1"/>
    </location>
</feature>
<dbReference type="Proteomes" id="UP001186974">
    <property type="component" value="Unassembled WGS sequence"/>
</dbReference>
<reference evidence="1" key="1">
    <citation type="submission" date="2024-09" db="EMBL/GenBank/DDBJ databases">
        <title>Black Yeasts Isolated from many extreme environments.</title>
        <authorList>
            <person name="Coleine C."/>
            <person name="Stajich J.E."/>
            <person name="Selbmann L."/>
        </authorList>
    </citation>
    <scope>NUCLEOTIDE SEQUENCE</scope>
    <source>
        <strain evidence="1">CCFEE 5737</strain>
    </source>
</reference>
<protein>
    <submittedName>
        <fullName evidence="1">Uncharacterized protein</fullName>
    </submittedName>
</protein>
<evidence type="ECO:0000313" key="1">
    <source>
        <dbReference type="EMBL" id="KAK3080323.1"/>
    </source>
</evidence>